<dbReference type="RefSeq" id="WP_154531779.1">
    <property type="nucleotide sequence ID" value="NZ_JAQXTV010000056.1"/>
</dbReference>
<keyword evidence="1" id="KW-0812">Transmembrane</keyword>
<protein>
    <submittedName>
        <fullName evidence="2">Uncharacterized protein</fullName>
    </submittedName>
</protein>
<dbReference type="EMBL" id="VULX01000017">
    <property type="protein sequence ID" value="MSR91882.1"/>
    <property type="molecule type" value="Genomic_DNA"/>
</dbReference>
<evidence type="ECO:0000313" key="2">
    <source>
        <dbReference type="EMBL" id="MSR91882.1"/>
    </source>
</evidence>
<gene>
    <name evidence="2" type="ORF">FYJ33_10815</name>
</gene>
<proteinExistence type="predicted"/>
<sequence>MKLPLFRKIRKSLKIKLSLWIALSLLISAYIGILISNVLKPINGVNVRHVDYDKDKYETQQNISLLP</sequence>
<accession>A0A7X2MZC1</accession>
<organism evidence="2 3">
    <name type="scientific">Inconstantimicrobium porci</name>
    <dbReference type="NCBI Taxonomy" id="2652291"/>
    <lineage>
        <taxon>Bacteria</taxon>
        <taxon>Bacillati</taxon>
        <taxon>Bacillota</taxon>
        <taxon>Clostridia</taxon>
        <taxon>Eubacteriales</taxon>
        <taxon>Clostridiaceae</taxon>
        <taxon>Inconstantimicrobium</taxon>
    </lineage>
</organism>
<dbReference type="Proteomes" id="UP000460287">
    <property type="component" value="Unassembled WGS sequence"/>
</dbReference>
<feature type="transmembrane region" description="Helical" evidence="1">
    <location>
        <begin position="20"/>
        <end position="39"/>
    </location>
</feature>
<keyword evidence="3" id="KW-1185">Reference proteome</keyword>
<keyword evidence="1" id="KW-1133">Transmembrane helix</keyword>
<keyword evidence="1" id="KW-0472">Membrane</keyword>
<name>A0A7X2MZC1_9CLOT</name>
<comment type="caution">
    <text evidence="2">The sequence shown here is derived from an EMBL/GenBank/DDBJ whole genome shotgun (WGS) entry which is preliminary data.</text>
</comment>
<evidence type="ECO:0000256" key="1">
    <source>
        <dbReference type="SAM" id="Phobius"/>
    </source>
</evidence>
<reference evidence="2 3" key="1">
    <citation type="submission" date="2019-08" db="EMBL/GenBank/DDBJ databases">
        <title>In-depth cultivation of the pig gut microbiome towards novel bacterial diversity and tailored functional studies.</title>
        <authorList>
            <person name="Wylensek D."/>
            <person name="Hitch T.C.A."/>
            <person name="Clavel T."/>
        </authorList>
    </citation>
    <scope>NUCLEOTIDE SEQUENCE [LARGE SCALE GENOMIC DNA]</scope>
    <source>
        <strain evidence="2 3">WCA-383-APC-5B</strain>
    </source>
</reference>
<evidence type="ECO:0000313" key="3">
    <source>
        <dbReference type="Proteomes" id="UP000460287"/>
    </source>
</evidence>
<dbReference type="AlphaFoldDB" id="A0A7X2MZC1"/>